<dbReference type="InterPro" id="IPR030802">
    <property type="entry name" value="Permease_MalE"/>
</dbReference>
<dbReference type="GO" id="GO:0005548">
    <property type="term" value="F:phospholipid transporter activity"/>
    <property type="evidence" value="ECO:0007669"/>
    <property type="project" value="TreeGrafter"/>
</dbReference>
<evidence type="ECO:0000256" key="2">
    <source>
        <dbReference type="ARBA" id="ARBA00007556"/>
    </source>
</evidence>
<dbReference type="PANTHER" id="PTHR30188">
    <property type="entry name" value="ABC TRANSPORTER PERMEASE PROTEIN-RELATED"/>
    <property type="match status" value="1"/>
</dbReference>
<evidence type="ECO:0000256" key="1">
    <source>
        <dbReference type="ARBA" id="ARBA00004141"/>
    </source>
</evidence>
<evidence type="ECO:0008006" key="9">
    <source>
        <dbReference type="Google" id="ProtNLM"/>
    </source>
</evidence>
<proteinExistence type="inferred from homology"/>
<keyword evidence="6 7" id="KW-0472">Membrane</keyword>
<organism evidence="8">
    <name type="scientific">Magnetococcus massalia (strain MO-1)</name>
    <dbReference type="NCBI Taxonomy" id="451514"/>
    <lineage>
        <taxon>Bacteria</taxon>
        <taxon>Pseudomonadati</taxon>
        <taxon>Pseudomonadota</taxon>
        <taxon>Magnetococcia</taxon>
        <taxon>Magnetococcales</taxon>
        <taxon>Magnetococcaceae</taxon>
        <taxon>Magnetococcus</taxon>
    </lineage>
</organism>
<feature type="transmembrane region" description="Helical" evidence="7">
    <location>
        <begin position="48"/>
        <end position="72"/>
    </location>
</feature>
<comment type="similarity">
    <text evidence="2 7">Belongs to the MlaE permease family.</text>
</comment>
<evidence type="ECO:0000256" key="5">
    <source>
        <dbReference type="ARBA" id="ARBA00022989"/>
    </source>
</evidence>
<dbReference type="AlphaFoldDB" id="A0A1S7LLE5"/>
<feature type="transmembrane region" description="Helical" evidence="7">
    <location>
        <begin position="230"/>
        <end position="252"/>
    </location>
</feature>
<dbReference type="NCBIfam" id="TIGR00056">
    <property type="entry name" value="MlaE family lipid ABC transporter permease subunit"/>
    <property type="match status" value="1"/>
</dbReference>
<evidence type="ECO:0000313" key="8">
    <source>
        <dbReference type="EMBL" id="CRH06969.1"/>
    </source>
</evidence>
<feature type="transmembrane region" description="Helical" evidence="7">
    <location>
        <begin position="12"/>
        <end position="36"/>
    </location>
</feature>
<keyword evidence="7" id="KW-0997">Cell inner membrane</keyword>
<reference evidence="8" key="1">
    <citation type="submission" date="2015-04" db="EMBL/GenBank/DDBJ databases">
        <authorList>
            <person name="Syromyatnikov M.Y."/>
            <person name="Popov V.N."/>
        </authorList>
    </citation>
    <scope>NUCLEOTIDE SEQUENCE</scope>
    <source>
        <strain evidence="8">MO-1</strain>
    </source>
</reference>
<dbReference type="InterPro" id="IPR003453">
    <property type="entry name" value="ABC_MlaE_roteobac"/>
</dbReference>
<dbReference type="Pfam" id="PF02405">
    <property type="entry name" value="MlaE"/>
    <property type="match status" value="1"/>
</dbReference>
<protein>
    <recommendedName>
        <fullName evidence="9">ABC transporter permease</fullName>
    </recommendedName>
</protein>
<feature type="transmembrane region" description="Helical" evidence="7">
    <location>
        <begin position="198"/>
        <end position="218"/>
    </location>
</feature>
<dbReference type="EMBL" id="LO017727">
    <property type="protein sequence ID" value="CRH06969.1"/>
    <property type="molecule type" value="Genomic_DNA"/>
</dbReference>
<gene>
    <name evidence="8" type="ORF">MAGMO_2821</name>
</gene>
<evidence type="ECO:0000256" key="4">
    <source>
        <dbReference type="ARBA" id="ARBA00022692"/>
    </source>
</evidence>
<name>A0A1S7LLE5_MAGMO</name>
<evidence type="ECO:0000256" key="3">
    <source>
        <dbReference type="ARBA" id="ARBA00022448"/>
    </source>
</evidence>
<accession>A0A1S7LLE5</accession>
<dbReference type="PANTHER" id="PTHR30188:SF4">
    <property type="entry name" value="PROTEIN TRIGALACTOSYLDIACYLGLYCEROL 1, CHLOROPLASTIC"/>
    <property type="match status" value="1"/>
</dbReference>
<comment type="subcellular location">
    <subcellularLocation>
        <location evidence="7">Cell inner membrane</location>
        <topology evidence="7">Multi-pass membrane protein</topology>
    </subcellularLocation>
    <subcellularLocation>
        <location evidence="1">Membrane</location>
        <topology evidence="1">Multi-pass membrane protein</topology>
    </subcellularLocation>
</comment>
<sequence length="257" mass="27637">MPTDVIQRLGAGFLNLLYEMGHMLIFLVQSVVAASAPPYRFSNLLQQVYFIGVRSLFVIILTAAFTGMVLGIQGYYTLARFGSEALLGPLVSLSIVKELGPVLTALMVTGRAGSAVTAELGIMRIREQVDALEAMGISPMNYLVAPRLEASLIAMPILTVIFNCIGILGGYLVAVHLLGMSSGTYFSGIESKLAWEDISMSLIKSVCFGFIVAWVCTYKGFFTKRGAEGVGQSTTSAVVLSSVLVLVFDYFITSVML</sequence>
<keyword evidence="7" id="KW-1003">Cell membrane</keyword>
<evidence type="ECO:0000256" key="7">
    <source>
        <dbReference type="RuleBase" id="RU362044"/>
    </source>
</evidence>
<feature type="transmembrane region" description="Helical" evidence="7">
    <location>
        <begin position="152"/>
        <end position="178"/>
    </location>
</feature>
<dbReference type="GO" id="GO:0043190">
    <property type="term" value="C:ATP-binding cassette (ABC) transporter complex"/>
    <property type="evidence" value="ECO:0007669"/>
    <property type="project" value="InterPro"/>
</dbReference>
<keyword evidence="5 7" id="KW-1133">Transmembrane helix</keyword>
<keyword evidence="3" id="KW-0813">Transport</keyword>
<evidence type="ECO:0000256" key="6">
    <source>
        <dbReference type="ARBA" id="ARBA00023136"/>
    </source>
</evidence>
<keyword evidence="4 7" id="KW-0812">Transmembrane</keyword>